<proteinExistence type="predicted"/>
<comment type="caution">
    <text evidence="2">The sequence shown here is derived from an EMBL/GenBank/DDBJ whole genome shotgun (WGS) entry which is preliminary data.</text>
</comment>
<dbReference type="PROSITE" id="PS51257">
    <property type="entry name" value="PROKAR_LIPOPROTEIN"/>
    <property type="match status" value="1"/>
</dbReference>
<keyword evidence="3" id="KW-1185">Reference proteome</keyword>
<accession>S9ZQF2</accession>
<dbReference type="EMBL" id="ATJV01000024">
    <property type="protein sequence ID" value="EPZ16876.1"/>
    <property type="molecule type" value="Genomic_DNA"/>
</dbReference>
<evidence type="ECO:0000313" key="3">
    <source>
        <dbReference type="Proteomes" id="UP000015455"/>
    </source>
</evidence>
<dbReference type="STRING" id="1348657.M622_10170"/>
<keyword evidence="1" id="KW-0732">Signal</keyword>
<evidence type="ECO:0008006" key="4">
    <source>
        <dbReference type="Google" id="ProtNLM"/>
    </source>
</evidence>
<dbReference type="Proteomes" id="UP000015455">
    <property type="component" value="Unassembled WGS sequence"/>
</dbReference>
<name>S9ZQF2_9RHOO</name>
<evidence type="ECO:0000256" key="1">
    <source>
        <dbReference type="SAM" id="SignalP"/>
    </source>
</evidence>
<feature type="signal peptide" evidence="1">
    <location>
        <begin position="1"/>
        <end position="19"/>
    </location>
</feature>
<feature type="chain" id="PRO_5004560579" description="Lipoprotein" evidence="1">
    <location>
        <begin position="20"/>
        <end position="229"/>
    </location>
</feature>
<evidence type="ECO:0000313" key="2">
    <source>
        <dbReference type="EMBL" id="EPZ16876.1"/>
    </source>
</evidence>
<reference evidence="2 3" key="1">
    <citation type="submission" date="2013-06" db="EMBL/GenBank/DDBJ databases">
        <title>Draft genome sequence of Thauera terpenica.</title>
        <authorList>
            <person name="Liu B."/>
            <person name="Frostegard A.H."/>
            <person name="Shapleigh J.P."/>
        </authorList>
    </citation>
    <scope>NUCLEOTIDE SEQUENCE [LARGE SCALE GENOMIC DNA]</scope>
    <source>
        <strain evidence="2 3">58Eu</strain>
    </source>
</reference>
<dbReference type="PATRIC" id="fig|1348657.5.peg.567"/>
<sequence length="229" mass="24441">MIKSVVTAIGAAVLASACATPYSETPLATNFATSKQHKLQAASHWNLISRDVALRLSASLPRDAAVFVNQASEQTAFERAFTAQLLTALVQAGHPVMKSPEGALRIGIDTQAIPFSADRPQYRNFGSATALGAGVWAIHDLVEYASNGAGKAAMLGLMAIDAHKWFQSEFASGETPEHEIIITTTVSDANRYIARDTSVYYVADADRKLYMPPATAHTIVKTFAVGGDE</sequence>
<organism evidence="2 3">
    <name type="scientific">Thauera terpenica 58Eu</name>
    <dbReference type="NCBI Taxonomy" id="1348657"/>
    <lineage>
        <taxon>Bacteria</taxon>
        <taxon>Pseudomonadati</taxon>
        <taxon>Pseudomonadota</taxon>
        <taxon>Betaproteobacteria</taxon>
        <taxon>Rhodocyclales</taxon>
        <taxon>Zoogloeaceae</taxon>
        <taxon>Thauera</taxon>
    </lineage>
</organism>
<protein>
    <recommendedName>
        <fullName evidence="4">Lipoprotein</fullName>
    </recommendedName>
</protein>
<dbReference type="OrthoDB" id="6891340at2"/>
<dbReference type="eggNOG" id="ENOG5032YPT">
    <property type="taxonomic scope" value="Bacteria"/>
</dbReference>
<dbReference type="AlphaFoldDB" id="S9ZQF2"/>
<gene>
    <name evidence="2" type="ORF">M622_10170</name>
</gene>
<dbReference type="RefSeq" id="WP_021248019.1">
    <property type="nucleotide sequence ID" value="NZ_ATJV01000024.1"/>
</dbReference>